<dbReference type="InterPro" id="IPR003591">
    <property type="entry name" value="Leu-rich_rpt_typical-subtyp"/>
</dbReference>
<keyword evidence="2" id="KW-0677">Repeat</keyword>
<dbReference type="SUPFAM" id="SSF52058">
    <property type="entry name" value="L domain-like"/>
    <property type="match status" value="2"/>
</dbReference>
<dbReference type="PANTHER" id="PTHR48051">
    <property type="match status" value="1"/>
</dbReference>
<dbReference type="PANTHER" id="PTHR48051:SF1">
    <property type="entry name" value="RAS SUPPRESSOR PROTEIN 1"/>
    <property type="match status" value="1"/>
</dbReference>
<dbReference type="SMART" id="SM00365">
    <property type="entry name" value="LRR_SD22"/>
    <property type="match status" value="6"/>
</dbReference>
<evidence type="ECO:0000259" key="4">
    <source>
        <dbReference type="Pfam" id="PF23598"/>
    </source>
</evidence>
<dbReference type="Pfam" id="PF23598">
    <property type="entry name" value="LRR_14"/>
    <property type="match status" value="1"/>
</dbReference>
<evidence type="ECO:0000256" key="3">
    <source>
        <dbReference type="SAM" id="MobiDB-lite"/>
    </source>
</evidence>
<comment type="caution">
    <text evidence="5">The sequence shown here is derived from an EMBL/GenBank/DDBJ whole genome shotgun (WGS) entry which is preliminary data.</text>
</comment>
<feature type="domain" description="Disease resistance R13L4/SHOC-2-like LRR" evidence="4">
    <location>
        <begin position="166"/>
        <end position="320"/>
    </location>
</feature>
<protein>
    <submittedName>
        <fullName evidence="5">6898_t:CDS:1</fullName>
    </submittedName>
</protein>
<dbReference type="SMART" id="SM00369">
    <property type="entry name" value="LRR_TYP"/>
    <property type="match status" value="12"/>
</dbReference>
<dbReference type="InterPro" id="IPR032675">
    <property type="entry name" value="LRR_dom_sf"/>
</dbReference>
<dbReference type="OrthoDB" id="660555at2759"/>
<dbReference type="InterPro" id="IPR001611">
    <property type="entry name" value="Leu-rich_rpt"/>
</dbReference>
<evidence type="ECO:0000256" key="1">
    <source>
        <dbReference type="ARBA" id="ARBA00022614"/>
    </source>
</evidence>
<reference evidence="5" key="1">
    <citation type="submission" date="2021-06" db="EMBL/GenBank/DDBJ databases">
        <authorList>
            <person name="Kallberg Y."/>
            <person name="Tangrot J."/>
            <person name="Rosling A."/>
        </authorList>
    </citation>
    <scope>NUCLEOTIDE SEQUENCE</scope>
    <source>
        <strain evidence="5">BR232B</strain>
    </source>
</reference>
<dbReference type="AlphaFoldDB" id="A0A9N9DQ84"/>
<proteinExistence type="predicted"/>
<keyword evidence="6" id="KW-1185">Reference proteome</keyword>
<evidence type="ECO:0000256" key="2">
    <source>
        <dbReference type="ARBA" id="ARBA00022737"/>
    </source>
</evidence>
<dbReference type="Gene3D" id="3.80.10.10">
    <property type="entry name" value="Ribonuclease Inhibitor"/>
    <property type="match status" value="5"/>
</dbReference>
<dbReference type="PROSITE" id="PS51450">
    <property type="entry name" value="LRR"/>
    <property type="match status" value="5"/>
</dbReference>
<feature type="compositionally biased region" description="Polar residues" evidence="3">
    <location>
        <begin position="25"/>
        <end position="43"/>
    </location>
</feature>
<accession>A0A9N9DQ84</accession>
<gene>
    <name evidence="5" type="ORF">PBRASI_LOCUS10125</name>
</gene>
<dbReference type="SMART" id="SM00364">
    <property type="entry name" value="LRR_BAC"/>
    <property type="match status" value="10"/>
</dbReference>
<dbReference type="InterPro" id="IPR050216">
    <property type="entry name" value="LRR_domain-containing"/>
</dbReference>
<evidence type="ECO:0000313" key="5">
    <source>
        <dbReference type="EMBL" id="CAG8647916.1"/>
    </source>
</evidence>
<dbReference type="EMBL" id="CAJVPI010002696">
    <property type="protein sequence ID" value="CAG8647916.1"/>
    <property type="molecule type" value="Genomic_DNA"/>
</dbReference>
<dbReference type="Proteomes" id="UP000789739">
    <property type="component" value="Unassembled WGS sequence"/>
</dbReference>
<feature type="region of interest" description="Disordered" evidence="3">
    <location>
        <begin position="1"/>
        <end position="84"/>
    </location>
</feature>
<dbReference type="GO" id="GO:0005737">
    <property type="term" value="C:cytoplasm"/>
    <property type="evidence" value="ECO:0007669"/>
    <property type="project" value="TreeGrafter"/>
</dbReference>
<organism evidence="5 6">
    <name type="scientific">Paraglomus brasilianum</name>
    <dbReference type="NCBI Taxonomy" id="144538"/>
    <lineage>
        <taxon>Eukaryota</taxon>
        <taxon>Fungi</taxon>
        <taxon>Fungi incertae sedis</taxon>
        <taxon>Mucoromycota</taxon>
        <taxon>Glomeromycotina</taxon>
        <taxon>Glomeromycetes</taxon>
        <taxon>Paraglomerales</taxon>
        <taxon>Paraglomeraceae</taxon>
        <taxon>Paraglomus</taxon>
    </lineage>
</organism>
<evidence type="ECO:0000313" key="6">
    <source>
        <dbReference type="Proteomes" id="UP000789739"/>
    </source>
</evidence>
<name>A0A9N9DQ84_9GLOM</name>
<dbReference type="InterPro" id="IPR055414">
    <property type="entry name" value="LRR_R13L4/SHOC2-like"/>
</dbReference>
<feature type="compositionally biased region" description="Low complexity" evidence="3">
    <location>
        <begin position="1"/>
        <end position="17"/>
    </location>
</feature>
<sequence>MSAARRTTTTPRSTPSRQKTPAAGQATSSNSGRQPVSRTQKSVPDSDAKDNRQPSSVREAIAQARARQTSAKKAASHRDQGEEVVGGRSLKVVIKQARSSGRLNITNRSLKEIPEEVWKMYDTDSNMVNLDFSSSAENWYDAIDLTRLVAADNLIENIDKRIMEFGSLVFVDLHNNNLSSLPVEFGELKNLTALNLSANKFTQLPSCIVKLASLVDLQLASNGLSGTLDSSFGNLTKLELLDISSNEISCLPEEFKNLKNLRKLFLRKNKLKALPGSALVGMARLEELEASENQIEIIFQEVVDEQPVQLSSLKRLDLRNNRLVALDKSKDATMFKPALSIPKLKELLISSNRLNSLGPLLHTTPELEILDISENLFEELPDGLIAIKQLKRLDLGNNALRELAPELGMMTSLDVLSWEGNPLRSAPRGSKSTVALLQSLRDRLPTTDLESIQGSTIPDSTTTRRVGNSLGTLNKQAAAAHILDLSKKSLSNLSDDDLEALPFEPTTIQLSFNEFSHIPRSLFTLSFSSVLTTLQLDHNKFTTFPLYPSDLSESEWTPLPNLITLDLSANQITSIPDDSSPRPFPNLQTLNLNQNRISSLPPKLSWPKLTSLLVSMNALTEIIPSTFEGLEVLDLSNNNINHLPPELGNVTTIKTLSVEGNTFRVPRYPIVQKGTAAVMEYLRGRIPK</sequence>
<dbReference type="Pfam" id="PF13855">
    <property type="entry name" value="LRR_8"/>
    <property type="match status" value="3"/>
</dbReference>
<keyword evidence="1" id="KW-0433">Leucine-rich repeat</keyword>